<feature type="domain" description="DUF11" evidence="13">
    <location>
        <begin position="825"/>
        <end position="911"/>
    </location>
</feature>
<dbReference type="InterPro" id="IPR050371">
    <property type="entry name" value="Fungal_virulence_M36"/>
</dbReference>
<dbReference type="InterPro" id="IPR026444">
    <property type="entry name" value="Secre_tail"/>
</dbReference>
<protein>
    <submittedName>
        <fullName evidence="17">T9SS-dependent M36 family metallopeptidase</fullName>
    </submittedName>
</protein>
<evidence type="ECO:0000259" key="15">
    <source>
        <dbReference type="Pfam" id="PF07504"/>
    </source>
</evidence>
<dbReference type="InterPro" id="IPR003137">
    <property type="entry name" value="PA_domain"/>
</dbReference>
<evidence type="ECO:0000256" key="12">
    <source>
        <dbReference type="SAM" id="SignalP"/>
    </source>
</evidence>
<dbReference type="SUPFAM" id="SSF55486">
    <property type="entry name" value="Metalloproteases ('zincins'), catalytic domain"/>
    <property type="match status" value="1"/>
</dbReference>
<dbReference type="Gene3D" id="3.50.30.30">
    <property type="match status" value="1"/>
</dbReference>
<reference evidence="18" key="1">
    <citation type="journal article" date="2019" name="Int. J. Syst. Evol. Microbiol.">
        <title>The Global Catalogue of Microorganisms (GCM) 10K type strain sequencing project: providing services to taxonomists for standard genome sequencing and annotation.</title>
        <authorList>
            <consortium name="The Broad Institute Genomics Platform"/>
            <consortium name="The Broad Institute Genome Sequencing Center for Infectious Disease"/>
            <person name="Wu L."/>
            <person name="Ma J."/>
        </authorList>
    </citation>
    <scope>NUCLEOTIDE SEQUENCE [LARGE SCALE GENOMIC DNA]</scope>
    <source>
        <strain evidence="18">CGMCC 4.1782</strain>
    </source>
</reference>
<evidence type="ECO:0000313" key="17">
    <source>
        <dbReference type="EMBL" id="MFD2245513.1"/>
    </source>
</evidence>
<sequence>MRLKTTHNLLCLLGMMLFMLLTSTANAQSALDIALRHIDQTKAEYKLTTADLSDYVITDQYVSKKSGVTHIYLRQRFQGIEVVDANLNINIDREGNVINMGNRFIPNLRSTIKSSNASLSAPQAAQAAARHLKLNTKKPIEVKEHKKPTDKVTAAAKAVVLSDGGISLSPIPAKLVYQPMKNGEVRLAWEVAIYNLDAQHYWNTRVDAATGNVLKQEDLVVHDRWGAEVVTDQPAGAEKASMNRASKEAGSIKLTQQKARQDFYTQLLAPRATASSAAELIASSGTYRIFDVPYETPNHGERTLVTGKENTAASPLGWHNDGTLSYTITKGNNVHAYEDRAGANAGISPDGGFDLKFDFPIDFTQEPATYVQAATTNLFYWNNLMHDVFYQYGFDEVSGNFQQTNFSGTGQGLDGVMAEAQDGGGTNNANFLTLQDGVPGRMQMYLWTSSLPAKLLHISAPSSVAGSYTGVQAAFGPDINETGVSGKIVLADPSKGCSGTTTLPKGSVPVPFANQSAITGNIAMVDRGDCSFIEKALNAQASGATAVIVVNNVDGPAASMGGDETGTAVLIPAIMISKADGDKLKAALAQGLTGAVRREGGVPPLKDGDLDNGIIAHEYGHGISTRLTGGPSTQCLSGAEQGGEGWSDFFALYMTMKAGDTGPQRRGIGTYVLSEATDGGGIRPAPYSTDMGINPYTYGDISNPEISVPHGVGFIWATMLWDMTWNLIDEYGYDPNIYSGKGGNNLALQLIIDGLKLQPCSPGFIDARDAILAADRINNGGANQCYIWRAFAKRGLGYSAKQGSNDDLTDGVEAFDMPPSCNPKLAIKVQATPSPVVDGEVLTYNISVKNETASSVNGVSITNPLPEGTVFVQESTADAPKLSNGVVTFKSVKMTQGETINRTFKVRVNKGSGTTVYFQDDMENGGGKWKTSHGLGLSDWQLSTKNPFSGTTSWFAVDPDAYSDQYLVTAQPVTIGENALLRFWHSFATEAGFDGGVVEISTNSGLTWSNLGSKMIQNGYNGEIPLANASTIVGPAFTGGSNGYIQTIVDLSSYKGQKALIRFRMGSDVLTGATGWYVDNVDVVSNPVSVINTAYVTSRFGGDAQATVETLVLKNASLSQSLTSAVLAPEQASAILYPNPAQDRIHLKLAKPATGPVMITVTNAFGQQLMQKQLTAEEAGTGTDLSLDGLSSGVYFFTIRAGDKTETHKVIVRK</sequence>
<dbReference type="PANTHER" id="PTHR33478">
    <property type="entry name" value="EXTRACELLULAR METALLOPROTEINASE MEP"/>
    <property type="match status" value="1"/>
</dbReference>
<evidence type="ECO:0000259" key="13">
    <source>
        <dbReference type="Pfam" id="PF01345"/>
    </source>
</evidence>
<evidence type="ECO:0000256" key="11">
    <source>
        <dbReference type="ARBA" id="ARBA00023145"/>
    </source>
</evidence>
<dbReference type="PANTHER" id="PTHR33478:SF1">
    <property type="entry name" value="EXTRACELLULAR METALLOPROTEINASE MEP"/>
    <property type="match status" value="1"/>
</dbReference>
<comment type="cofactor">
    <cofactor evidence="1">
        <name>Zn(2+)</name>
        <dbReference type="ChEBI" id="CHEBI:29105"/>
    </cofactor>
</comment>
<dbReference type="Gene3D" id="1.10.390.10">
    <property type="entry name" value="Neutral Protease Domain 2"/>
    <property type="match status" value="1"/>
</dbReference>
<feature type="signal peptide" evidence="12">
    <location>
        <begin position="1"/>
        <end position="27"/>
    </location>
</feature>
<gene>
    <name evidence="17" type="ORF">ACFSKP_04550</name>
</gene>
<dbReference type="SUPFAM" id="SSF52025">
    <property type="entry name" value="PA domain"/>
    <property type="match status" value="1"/>
</dbReference>
<dbReference type="Pfam" id="PF02128">
    <property type="entry name" value="Peptidase_M36"/>
    <property type="match status" value="1"/>
</dbReference>
<keyword evidence="7 12" id="KW-0732">Signal</keyword>
<keyword evidence="18" id="KW-1185">Reference proteome</keyword>
<evidence type="ECO:0000256" key="5">
    <source>
        <dbReference type="ARBA" id="ARBA00022670"/>
    </source>
</evidence>
<dbReference type="Pfam" id="PF07504">
    <property type="entry name" value="FTP"/>
    <property type="match status" value="1"/>
</dbReference>
<dbReference type="InterPro" id="IPR046450">
    <property type="entry name" value="PA_dom_sf"/>
</dbReference>
<dbReference type="NCBIfam" id="TIGR04183">
    <property type="entry name" value="Por_Secre_tail"/>
    <property type="match status" value="1"/>
</dbReference>
<evidence type="ECO:0000256" key="8">
    <source>
        <dbReference type="ARBA" id="ARBA00022801"/>
    </source>
</evidence>
<dbReference type="NCBIfam" id="TIGR01451">
    <property type="entry name" value="B_ant_repeat"/>
    <property type="match status" value="1"/>
</dbReference>
<dbReference type="Pfam" id="PF18962">
    <property type="entry name" value="Por_Secre_tail"/>
    <property type="match status" value="1"/>
</dbReference>
<dbReference type="InterPro" id="IPR047589">
    <property type="entry name" value="DUF11_rpt"/>
</dbReference>
<dbReference type="NCBIfam" id="NF038113">
    <property type="entry name" value="T9SSA_dep_M36"/>
    <property type="match status" value="1"/>
</dbReference>
<dbReference type="Pfam" id="PF01345">
    <property type="entry name" value="DUF11"/>
    <property type="match status" value="1"/>
</dbReference>
<evidence type="ECO:0000256" key="7">
    <source>
        <dbReference type="ARBA" id="ARBA00022729"/>
    </source>
</evidence>
<keyword evidence="5" id="KW-0645">Protease</keyword>
<feature type="domain" description="PA" evidence="14">
    <location>
        <begin position="484"/>
        <end position="584"/>
    </location>
</feature>
<keyword evidence="4" id="KW-0964">Secreted</keyword>
<keyword evidence="6" id="KW-0479">Metal-binding</keyword>
<keyword evidence="11" id="KW-0865">Zymogen</keyword>
<evidence type="ECO:0000256" key="6">
    <source>
        <dbReference type="ARBA" id="ARBA00022723"/>
    </source>
</evidence>
<dbReference type="Gene3D" id="3.10.170.10">
    <property type="match status" value="1"/>
</dbReference>
<organism evidence="17 18">
    <name type="scientific">Pontibacter ruber</name>
    <dbReference type="NCBI Taxonomy" id="1343895"/>
    <lineage>
        <taxon>Bacteria</taxon>
        <taxon>Pseudomonadati</taxon>
        <taxon>Bacteroidota</taxon>
        <taxon>Cytophagia</taxon>
        <taxon>Cytophagales</taxon>
        <taxon>Hymenobacteraceae</taxon>
        <taxon>Pontibacter</taxon>
    </lineage>
</organism>
<dbReference type="Gene3D" id="2.60.120.260">
    <property type="entry name" value="Galactose-binding domain-like"/>
    <property type="match status" value="1"/>
</dbReference>
<evidence type="ECO:0000256" key="9">
    <source>
        <dbReference type="ARBA" id="ARBA00022833"/>
    </source>
</evidence>
<feature type="chain" id="PRO_5047266443" evidence="12">
    <location>
        <begin position="28"/>
        <end position="1214"/>
    </location>
</feature>
<name>A0ABW5CU17_9BACT</name>
<evidence type="ECO:0000313" key="18">
    <source>
        <dbReference type="Proteomes" id="UP001597374"/>
    </source>
</evidence>
<keyword evidence="8" id="KW-0378">Hydrolase</keyword>
<dbReference type="CDD" id="cd09596">
    <property type="entry name" value="M36"/>
    <property type="match status" value="1"/>
</dbReference>
<evidence type="ECO:0000256" key="4">
    <source>
        <dbReference type="ARBA" id="ARBA00022525"/>
    </source>
</evidence>
<evidence type="ECO:0000256" key="2">
    <source>
        <dbReference type="ARBA" id="ARBA00004613"/>
    </source>
</evidence>
<dbReference type="Pfam" id="PF20773">
    <property type="entry name" value="InhA-like_MAM"/>
    <property type="match status" value="1"/>
</dbReference>
<proteinExistence type="inferred from homology"/>
<accession>A0ABW5CU17</accession>
<dbReference type="InterPro" id="IPR027268">
    <property type="entry name" value="Peptidase_M4/M1_CTD_sf"/>
</dbReference>
<dbReference type="Proteomes" id="UP001597374">
    <property type="component" value="Unassembled WGS sequence"/>
</dbReference>
<dbReference type="EMBL" id="JBHUIM010000001">
    <property type="protein sequence ID" value="MFD2245513.1"/>
    <property type="molecule type" value="Genomic_DNA"/>
</dbReference>
<comment type="caution">
    <text evidence="17">The sequence shown here is derived from an EMBL/GenBank/DDBJ whole genome shotgun (WGS) entry which is preliminary data.</text>
</comment>
<comment type="subcellular location">
    <subcellularLocation>
        <location evidence="2">Secreted</location>
    </subcellularLocation>
</comment>
<dbReference type="RefSeq" id="WP_250429015.1">
    <property type="nucleotide sequence ID" value="NZ_JALPRR010000002.1"/>
</dbReference>
<comment type="similarity">
    <text evidence="3">Belongs to the peptidase M36 family.</text>
</comment>
<feature type="domain" description="Secretion system C-terminal sorting" evidence="16">
    <location>
        <begin position="1136"/>
        <end position="1212"/>
    </location>
</feature>
<keyword evidence="10" id="KW-0482">Metalloprotease</keyword>
<dbReference type="InterPro" id="IPR011096">
    <property type="entry name" value="FTP_domain"/>
</dbReference>
<dbReference type="Pfam" id="PF02225">
    <property type="entry name" value="PA"/>
    <property type="match status" value="1"/>
</dbReference>
<evidence type="ECO:0000259" key="14">
    <source>
        <dbReference type="Pfam" id="PF02225"/>
    </source>
</evidence>
<evidence type="ECO:0000259" key="16">
    <source>
        <dbReference type="Pfam" id="PF18962"/>
    </source>
</evidence>
<dbReference type="InterPro" id="IPR001434">
    <property type="entry name" value="OmcB-like_DUF11"/>
</dbReference>
<keyword evidence="9" id="KW-0862">Zinc</keyword>
<feature type="domain" description="FTP" evidence="15">
    <location>
        <begin position="54"/>
        <end position="104"/>
    </location>
</feature>
<evidence type="ECO:0000256" key="1">
    <source>
        <dbReference type="ARBA" id="ARBA00001947"/>
    </source>
</evidence>
<dbReference type="CDD" id="cd04818">
    <property type="entry name" value="PA_subtilisin_1"/>
    <property type="match status" value="1"/>
</dbReference>
<evidence type="ECO:0000256" key="10">
    <source>
        <dbReference type="ARBA" id="ARBA00023049"/>
    </source>
</evidence>
<evidence type="ECO:0000256" key="3">
    <source>
        <dbReference type="ARBA" id="ARBA00006006"/>
    </source>
</evidence>
<dbReference type="InterPro" id="IPR001842">
    <property type="entry name" value="Peptidase_M36"/>
</dbReference>